<dbReference type="InterPro" id="IPR036388">
    <property type="entry name" value="WH-like_DNA-bd_sf"/>
</dbReference>
<name>A0A7V6DP91_9BACT</name>
<dbReference type="AlphaFoldDB" id="A0A7V6DP91"/>
<comment type="caution">
    <text evidence="3">The sequence shown here is derived from an EMBL/GenBank/DDBJ whole genome shotgun (WGS) entry which is preliminary data.</text>
</comment>
<dbReference type="SUPFAM" id="SSF46785">
    <property type="entry name" value="Winged helix' DNA-binding domain"/>
    <property type="match status" value="1"/>
</dbReference>
<gene>
    <name evidence="3" type="ORF">ENV52_04350</name>
</gene>
<feature type="compositionally biased region" description="Basic and acidic residues" evidence="1">
    <location>
        <begin position="1"/>
        <end position="10"/>
    </location>
</feature>
<evidence type="ECO:0000313" key="3">
    <source>
        <dbReference type="EMBL" id="HHS28914.1"/>
    </source>
</evidence>
<dbReference type="InterPro" id="IPR051815">
    <property type="entry name" value="Molybdate_resp_trans_reg"/>
</dbReference>
<dbReference type="Pfam" id="PF00126">
    <property type="entry name" value="HTH_1"/>
    <property type="match status" value="1"/>
</dbReference>
<dbReference type="PANTHER" id="PTHR30432:SF1">
    <property type="entry name" value="DNA-BINDING TRANSCRIPTIONAL DUAL REGULATOR MODE"/>
    <property type="match status" value="1"/>
</dbReference>
<evidence type="ECO:0000256" key="1">
    <source>
        <dbReference type="SAM" id="MobiDB-lite"/>
    </source>
</evidence>
<accession>A0A7V6DP91</accession>
<evidence type="ECO:0000259" key="2">
    <source>
        <dbReference type="Pfam" id="PF00126"/>
    </source>
</evidence>
<sequence length="134" mass="14817">MRGKKPDHGRGTALAASSPEPTGLQIKGRLWLEKDGETFLSWGRVILLERIREHGSIAAAARSLNMAYSHAWGLVARMNELAGEELVSRTFGGKKGGKAWLTPAGEAFIAQFWDLVGEFRRWLEKQEVSYPGPP</sequence>
<protein>
    <submittedName>
        <fullName evidence="3">LysR family transcriptional regulator</fullName>
    </submittedName>
</protein>
<dbReference type="InterPro" id="IPR000847">
    <property type="entry name" value="LysR_HTH_N"/>
</dbReference>
<dbReference type="Gene3D" id="1.10.10.10">
    <property type="entry name" value="Winged helix-like DNA-binding domain superfamily/Winged helix DNA-binding domain"/>
    <property type="match status" value="1"/>
</dbReference>
<dbReference type="EMBL" id="DTGR01000066">
    <property type="protein sequence ID" value="HHS28914.1"/>
    <property type="molecule type" value="Genomic_DNA"/>
</dbReference>
<dbReference type="InterPro" id="IPR036390">
    <property type="entry name" value="WH_DNA-bd_sf"/>
</dbReference>
<proteinExistence type="predicted"/>
<dbReference type="GO" id="GO:0003700">
    <property type="term" value="F:DNA-binding transcription factor activity"/>
    <property type="evidence" value="ECO:0007669"/>
    <property type="project" value="InterPro"/>
</dbReference>
<organism evidence="3">
    <name type="scientific">Desulfobacca acetoxidans</name>
    <dbReference type="NCBI Taxonomy" id="60893"/>
    <lineage>
        <taxon>Bacteria</taxon>
        <taxon>Pseudomonadati</taxon>
        <taxon>Thermodesulfobacteriota</taxon>
        <taxon>Desulfobaccia</taxon>
        <taxon>Desulfobaccales</taxon>
        <taxon>Desulfobaccaceae</taxon>
        <taxon>Desulfobacca</taxon>
    </lineage>
</organism>
<feature type="domain" description="HTH lysR-type" evidence="2">
    <location>
        <begin position="47"/>
        <end position="106"/>
    </location>
</feature>
<reference evidence="3" key="1">
    <citation type="journal article" date="2020" name="mSystems">
        <title>Genome- and Community-Level Interaction Insights into Carbon Utilization and Element Cycling Functions of Hydrothermarchaeota in Hydrothermal Sediment.</title>
        <authorList>
            <person name="Zhou Z."/>
            <person name="Liu Y."/>
            <person name="Xu W."/>
            <person name="Pan J."/>
            <person name="Luo Z.H."/>
            <person name="Li M."/>
        </authorList>
    </citation>
    <scope>NUCLEOTIDE SEQUENCE [LARGE SCALE GENOMIC DNA]</scope>
    <source>
        <strain evidence="3">SpSt-767</strain>
    </source>
</reference>
<feature type="region of interest" description="Disordered" evidence="1">
    <location>
        <begin position="1"/>
        <end position="21"/>
    </location>
</feature>
<dbReference type="PANTHER" id="PTHR30432">
    <property type="entry name" value="TRANSCRIPTIONAL REGULATOR MODE"/>
    <property type="match status" value="1"/>
</dbReference>